<dbReference type="Proteomes" id="UP001598138">
    <property type="component" value="Unassembled WGS sequence"/>
</dbReference>
<dbReference type="EMBL" id="JBBKXZ010000004">
    <property type="protein sequence ID" value="MFD3395132.1"/>
    <property type="molecule type" value="Genomic_DNA"/>
</dbReference>
<dbReference type="RefSeq" id="WP_377984005.1">
    <property type="nucleotide sequence ID" value="NZ_JBBKXZ010000004.1"/>
</dbReference>
<proteinExistence type="predicted"/>
<dbReference type="InterPro" id="IPR013783">
    <property type="entry name" value="Ig-like_fold"/>
</dbReference>
<organism evidence="1 2">
    <name type="scientific">Aquirufa avitistagni</name>
    <dbReference type="NCBI Taxonomy" id="3104728"/>
    <lineage>
        <taxon>Bacteria</taxon>
        <taxon>Pseudomonadati</taxon>
        <taxon>Bacteroidota</taxon>
        <taxon>Cytophagia</taxon>
        <taxon>Cytophagales</taxon>
        <taxon>Flectobacillaceae</taxon>
        <taxon>Aquirufa</taxon>
    </lineage>
</organism>
<keyword evidence="2" id="KW-1185">Reference proteome</keyword>
<comment type="caution">
    <text evidence="1">The sequence shown here is derived from an EMBL/GenBank/DDBJ whole genome shotgun (WGS) entry which is preliminary data.</text>
</comment>
<gene>
    <name evidence="1" type="ORF">U0R10_10920</name>
</gene>
<dbReference type="Gene3D" id="2.60.40.10">
    <property type="entry name" value="Immunoglobulins"/>
    <property type="match status" value="2"/>
</dbReference>
<sequence>MRNLIYLVWIGLFVLGCSKEDSADPMPVTPPPILEIGEMNLEIPENNKDCETGTITQDKAEVEFKWKAAPNATKYELQVTDIQEAKATKFPDIVGTKKTISLSRGKSYSWTITAANTGTKTVTSAQWKFYLSGEGKANRAPNAAKAISPVPGSTISANAAGNVKFDWLAQDPDSDVLSYTIRIDTLSASTQKYAGNSFDTKNPFYEVKLQPGKIYYWSVVVKDQSIAVKSDVFTFKLK</sequence>
<protein>
    <recommendedName>
        <fullName evidence="3">Fibronectin type-III domain-containing protein</fullName>
    </recommendedName>
</protein>
<evidence type="ECO:0008006" key="3">
    <source>
        <dbReference type="Google" id="ProtNLM"/>
    </source>
</evidence>
<evidence type="ECO:0000313" key="1">
    <source>
        <dbReference type="EMBL" id="MFD3395132.1"/>
    </source>
</evidence>
<evidence type="ECO:0000313" key="2">
    <source>
        <dbReference type="Proteomes" id="UP001598138"/>
    </source>
</evidence>
<reference evidence="1 2" key="1">
    <citation type="submission" date="2024-03" db="EMBL/GenBank/DDBJ databases">
        <title>Aquirufa genome sequencing.</title>
        <authorList>
            <person name="Pitt A."/>
            <person name="Hahn M.W."/>
        </authorList>
    </citation>
    <scope>NUCLEOTIDE SEQUENCE [LARGE SCALE GENOMIC DNA]</scope>
    <source>
        <strain evidence="1 2">OSTEICH-129V</strain>
    </source>
</reference>
<dbReference type="PROSITE" id="PS51257">
    <property type="entry name" value="PROKAR_LIPOPROTEIN"/>
    <property type="match status" value="1"/>
</dbReference>
<accession>A0ABW6DHE5</accession>
<name>A0ABW6DHE5_9BACT</name>